<comment type="caution">
    <text evidence="2">The sequence shown here is derived from an EMBL/GenBank/DDBJ whole genome shotgun (WGS) entry which is preliminary data.</text>
</comment>
<dbReference type="GeneID" id="80867402"/>
<feature type="domain" description="DUF7587" evidence="1">
    <location>
        <begin position="11"/>
        <end position="97"/>
    </location>
</feature>
<evidence type="ECO:0000313" key="2">
    <source>
        <dbReference type="EMBL" id="KAJ4860516.1"/>
    </source>
</evidence>
<accession>A0A9W9BJ78</accession>
<evidence type="ECO:0000259" key="1">
    <source>
        <dbReference type="Pfam" id="PF24494"/>
    </source>
</evidence>
<gene>
    <name evidence="2" type="ORF">T069G_05504</name>
</gene>
<dbReference type="EMBL" id="JAOPEN010000003">
    <property type="protein sequence ID" value="KAJ4860516.1"/>
    <property type="molecule type" value="Genomic_DNA"/>
</dbReference>
<reference evidence="2" key="1">
    <citation type="submission" date="2022-09" db="EMBL/GenBank/DDBJ databases">
        <title>Chromosome-level assembly of Trichoderma breve T069, a fungus used in development of biopesticide product.</title>
        <authorList>
            <person name="Lin R."/>
            <person name="Liu T."/>
        </authorList>
    </citation>
    <scope>NUCLEOTIDE SEQUENCE</scope>
    <source>
        <strain evidence="2">T069</strain>
    </source>
</reference>
<proteinExistence type="predicted"/>
<keyword evidence="3" id="KW-1185">Reference proteome</keyword>
<dbReference type="Proteomes" id="UP001140511">
    <property type="component" value="Unassembled WGS sequence"/>
</dbReference>
<organism evidence="2 3">
    <name type="scientific">Trichoderma breve</name>
    <dbReference type="NCBI Taxonomy" id="2034170"/>
    <lineage>
        <taxon>Eukaryota</taxon>
        <taxon>Fungi</taxon>
        <taxon>Dikarya</taxon>
        <taxon>Ascomycota</taxon>
        <taxon>Pezizomycotina</taxon>
        <taxon>Sordariomycetes</taxon>
        <taxon>Hypocreomycetidae</taxon>
        <taxon>Hypocreales</taxon>
        <taxon>Hypocreaceae</taxon>
        <taxon>Trichoderma</taxon>
    </lineage>
</organism>
<evidence type="ECO:0000313" key="3">
    <source>
        <dbReference type="Proteomes" id="UP001140511"/>
    </source>
</evidence>
<dbReference type="RefSeq" id="XP_056029572.1">
    <property type="nucleotide sequence ID" value="XM_056172714.1"/>
</dbReference>
<dbReference type="InterPro" id="IPR056009">
    <property type="entry name" value="DUF7587"/>
</dbReference>
<dbReference type="AlphaFoldDB" id="A0A9W9BJ78"/>
<protein>
    <recommendedName>
        <fullName evidence="1">DUF7587 domain-containing protein</fullName>
    </recommendedName>
</protein>
<sequence>MRARNPSRTADAQACSDHLQWRPREGPFISFFTSWNAALQRQQLVLRRRAEEVVIVAVWLKGLPVVYDALQIAERLGLGNLDRSQNEVLVYGEISADSYRILAICNGNGNIKEAALHLDGLNTDVRIPGEFIDGVSIKRSIDGKPDVTELLRDELYTRTGTRDDAKFIPLVLSMADLTYFREVDNAGPMILWSFGGRGWRFPRLNAA</sequence>
<name>A0A9W9BJ78_9HYPO</name>
<dbReference type="Pfam" id="PF24494">
    <property type="entry name" value="DUF7587"/>
    <property type="match status" value="1"/>
</dbReference>